<reference evidence="2 3" key="1">
    <citation type="submission" date="2018-11" db="EMBL/GenBank/DDBJ databases">
        <title>Genomic Encyclopedia of Type Strains, Phase IV (KMG-IV): sequencing the most valuable type-strain genomes for metagenomic binning, comparative biology and taxonomic classification.</title>
        <authorList>
            <person name="Goeker M."/>
        </authorList>
    </citation>
    <scope>NUCLEOTIDE SEQUENCE [LARGE SCALE GENOMIC DNA]</scope>
    <source>
        <strain evidence="2 3">DSM 16974</strain>
    </source>
</reference>
<name>A0A3N1NZD2_9GAMM</name>
<dbReference type="AlphaFoldDB" id="A0A3N1NZD2"/>
<evidence type="ECO:0000313" key="2">
    <source>
        <dbReference type="EMBL" id="ROQ21483.1"/>
    </source>
</evidence>
<dbReference type="RefSeq" id="WP_170162891.1">
    <property type="nucleotide sequence ID" value="NZ_RJUK01000001.1"/>
</dbReference>
<evidence type="ECO:0000259" key="1">
    <source>
        <dbReference type="Pfam" id="PF12146"/>
    </source>
</evidence>
<gene>
    <name evidence="2" type="ORF">EDC38_2107</name>
</gene>
<dbReference type="Gene3D" id="3.40.50.1820">
    <property type="entry name" value="alpha/beta hydrolase"/>
    <property type="match status" value="1"/>
</dbReference>
<dbReference type="SUPFAM" id="SSF53474">
    <property type="entry name" value="alpha/beta-Hydrolases"/>
    <property type="match status" value="1"/>
</dbReference>
<protein>
    <submittedName>
        <fullName evidence="2">Alpha-beta hydrolase superfamily lysophospholipase</fullName>
    </submittedName>
</protein>
<dbReference type="Proteomes" id="UP000273643">
    <property type="component" value="Unassembled WGS sequence"/>
</dbReference>
<dbReference type="GO" id="GO:0016787">
    <property type="term" value="F:hydrolase activity"/>
    <property type="evidence" value="ECO:0007669"/>
    <property type="project" value="UniProtKB-KW"/>
</dbReference>
<dbReference type="PANTHER" id="PTHR11614">
    <property type="entry name" value="PHOSPHOLIPASE-RELATED"/>
    <property type="match status" value="1"/>
</dbReference>
<proteinExistence type="predicted"/>
<feature type="domain" description="Serine aminopeptidase S33" evidence="1">
    <location>
        <begin position="77"/>
        <end position="304"/>
    </location>
</feature>
<organism evidence="2 3">
    <name type="scientific">Marinimicrobium koreense</name>
    <dbReference type="NCBI Taxonomy" id="306545"/>
    <lineage>
        <taxon>Bacteria</taxon>
        <taxon>Pseudomonadati</taxon>
        <taxon>Pseudomonadota</taxon>
        <taxon>Gammaproteobacteria</taxon>
        <taxon>Cellvibrionales</taxon>
        <taxon>Cellvibrionaceae</taxon>
        <taxon>Marinimicrobium</taxon>
    </lineage>
</organism>
<keyword evidence="2" id="KW-0378">Hydrolase</keyword>
<dbReference type="InterPro" id="IPR029058">
    <property type="entry name" value="AB_hydrolase_fold"/>
</dbReference>
<comment type="caution">
    <text evidence="2">The sequence shown here is derived from an EMBL/GenBank/DDBJ whole genome shotgun (WGS) entry which is preliminary data.</text>
</comment>
<keyword evidence="3" id="KW-1185">Reference proteome</keyword>
<dbReference type="EMBL" id="RJUK01000001">
    <property type="protein sequence ID" value="ROQ21483.1"/>
    <property type="molecule type" value="Genomic_DNA"/>
</dbReference>
<sequence length="321" mass="36843">MTLSKSAPDFSELPEILPYLAFDPAEDGANVGDATTRAYLRHYGLDLAAEFPDVAQGVGRVRVDQWDIACHYWLPPQPRGHLSIVHGYFDHSALYVHAVRFALRHNLSVLTYDQPGHGLSSGPRLVIDSFDRYADVLQQLLERSRHLFGPTRCALGQSMGGATLLNHLWRHGNALTGRTALFAPLVLPRGWGLSRWLYALLHRWVREIPRTFIDSSHDTDFNRFLASEDPLQYRRLSVDWVGAMKRWDEVFRSWPVRNDELLMVQGTGDDTVDWQYNLQQIGRKLPNLRVEMLEGARHHLVNETPEYRDPAFAAVERFFFL</sequence>
<dbReference type="InterPro" id="IPR051044">
    <property type="entry name" value="MAG_DAG_Lipase"/>
</dbReference>
<dbReference type="InterPro" id="IPR022742">
    <property type="entry name" value="Hydrolase_4"/>
</dbReference>
<evidence type="ECO:0000313" key="3">
    <source>
        <dbReference type="Proteomes" id="UP000273643"/>
    </source>
</evidence>
<accession>A0A3N1NZD2</accession>
<dbReference type="Pfam" id="PF12146">
    <property type="entry name" value="Hydrolase_4"/>
    <property type="match status" value="1"/>
</dbReference>